<evidence type="ECO:0000256" key="1">
    <source>
        <dbReference type="ARBA" id="ARBA00022670"/>
    </source>
</evidence>
<dbReference type="OrthoDB" id="134663at2"/>
<dbReference type="InterPro" id="IPR008979">
    <property type="entry name" value="Galactose-bd-like_sf"/>
</dbReference>
<comment type="caution">
    <text evidence="5">The sequence shown here is derived from an EMBL/GenBank/DDBJ whole genome shotgun (WGS) entry which is preliminary data.</text>
</comment>
<evidence type="ECO:0000259" key="4">
    <source>
        <dbReference type="PROSITE" id="PS51829"/>
    </source>
</evidence>
<evidence type="ECO:0000256" key="3">
    <source>
        <dbReference type="ARBA" id="ARBA00022801"/>
    </source>
</evidence>
<dbReference type="SUPFAM" id="SSF49785">
    <property type="entry name" value="Galactose-binding domain-like"/>
    <property type="match status" value="1"/>
</dbReference>
<dbReference type="Pfam" id="PF13517">
    <property type="entry name" value="FG-GAP_3"/>
    <property type="match status" value="2"/>
</dbReference>
<keyword evidence="2" id="KW-0732">Signal</keyword>
<gene>
    <name evidence="5" type="ORF">A6A03_17840</name>
</gene>
<name>A0A178M4V5_9CHLR</name>
<dbReference type="InterPro" id="IPR028994">
    <property type="entry name" value="Integrin_alpha_N"/>
</dbReference>
<dbReference type="Proteomes" id="UP000078287">
    <property type="component" value="Unassembled WGS sequence"/>
</dbReference>
<evidence type="ECO:0000313" key="6">
    <source>
        <dbReference type="Proteomes" id="UP000078287"/>
    </source>
</evidence>
<dbReference type="PROSITE" id="PS51829">
    <property type="entry name" value="P_HOMO_B"/>
    <property type="match status" value="1"/>
</dbReference>
<keyword evidence="1" id="KW-0645">Protease</keyword>
<dbReference type="GO" id="GO:0004252">
    <property type="term" value="F:serine-type endopeptidase activity"/>
    <property type="evidence" value="ECO:0007669"/>
    <property type="project" value="InterPro"/>
</dbReference>
<keyword evidence="3" id="KW-0378">Hydrolase</keyword>
<feature type="domain" description="P/Homo B" evidence="4">
    <location>
        <begin position="453"/>
        <end position="603"/>
    </location>
</feature>
<organism evidence="5 6">
    <name type="scientific">Chloroflexus islandicus</name>
    <dbReference type="NCBI Taxonomy" id="1707952"/>
    <lineage>
        <taxon>Bacteria</taxon>
        <taxon>Bacillati</taxon>
        <taxon>Chloroflexota</taxon>
        <taxon>Chloroflexia</taxon>
        <taxon>Chloroflexales</taxon>
        <taxon>Chloroflexineae</taxon>
        <taxon>Chloroflexaceae</taxon>
        <taxon>Chloroflexus</taxon>
    </lineage>
</organism>
<dbReference type="Gene3D" id="2.130.10.130">
    <property type="entry name" value="Integrin alpha, N-terminal"/>
    <property type="match status" value="1"/>
</dbReference>
<proteinExistence type="predicted"/>
<dbReference type="RefSeq" id="WP_066789946.1">
    <property type="nucleotide sequence ID" value="NZ_LWQS01000075.1"/>
</dbReference>
<dbReference type="GO" id="GO:0006508">
    <property type="term" value="P:proteolysis"/>
    <property type="evidence" value="ECO:0007669"/>
    <property type="project" value="UniProtKB-KW"/>
</dbReference>
<dbReference type="InterPro" id="IPR002884">
    <property type="entry name" value="P_dom"/>
</dbReference>
<dbReference type="PANTHER" id="PTHR44103">
    <property type="entry name" value="PROPROTEIN CONVERTASE P"/>
    <property type="match status" value="1"/>
</dbReference>
<dbReference type="Gene3D" id="2.60.120.260">
    <property type="entry name" value="Galactose-binding domain-like"/>
    <property type="match status" value="1"/>
</dbReference>
<evidence type="ECO:0000256" key="2">
    <source>
        <dbReference type="ARBA" id="ARBA00022729"/>
    </source>
</evidence>
<dbReference type="InterPro" id="IPR013517">
    <property type="entry name" value="FG-GAP"/>
</dbReference>
<accession>A0A178M4V5</accession>
<dbReference type="STRING" id="1707952.A6A03_17840"/>
<evidence type="ECO:0000313" key="5">
    <source>
        <dbReference type="EMBL" id="OAN43780.1"/>
    </source>
</evidence>
<dbReference type="SUPFAM" id="SSF69318">
    <property type="entry name" value="Integrin alpha N-terminal domain"/>
    <property type="match status" value="1"/>
</dbReference>
<reference evidence="5 6" key="1">
    <citation type="submission" date="2016-04" db="EMBL/GenBank/DDBJ databases">
        <title>Chloroflexus islandicus sp. nov., a thermophilic filamentous anoxygenic phototrophic bacterium from geyser Strokkur (Iceland).</title>
        <authorList>
            <person name="Gaisin V.A."/>
            <person name="Kalashnikov A.M."/>
            <person name="Sukhacheva M.V."/>
            <person name="Grouzdev D.S."/>
            <person name="Ivanov T.M."/>
            <person name="Kuznetsov B."/>
            <person name="Gorlenko V.M."/>
        </authorList>
    </citation>
    <scope>NUCLEOTIDE SEQUENCE [LARGE SCALE GENOMIC DNA]</scope>
    <source>
        <strain evidence="6">isl-2</strain>
    </source>
</reference>
<dbReference type="Pfam" id="PF01483">
    <property type="entry name" value="P_proprotein"/>
    <property type="match status" value="1"/>
</dbReference>
<keyword evidence="6" id="KW-1185">Reference proteome</keyword>
<dbReference type="PANTHER" id="PTHR44103:SF1">
    <property type="entry name" value="PROPROTEIN CONVERTASE P"/>
    <property type="match status" value="1"/>
</dbReference>
<protein>
    <submittedName>
        <fullName evidence="5">Propanediol utilization protein</fullName>
    </submittedName>
</protein>
<sequence length="1429" mass="152975">MARQLVALCLVLVIGVAGVVPPLLYSQDSATPLQLAWQSAASDGFTAVAVVDFDNDGDDDLAVGRRNLPTQLWRNDGVDTSGQPVFTLIWSSTTARETVALAWAATSGNDLLLAEANYNDVSVIYRVTPVGGGVTVTVQFTTQPLFAQTIVWGDIDGDSEPDLFIGSELDPIYYYLGATIIAGGPDSPLVAVPGSFTASSLALADMNGDSQPDLVVGLRGAPTTIFPGVPTAPFFIDVPIWTDNAANTNTRAVLVADFDGNGRNDLFIASVRENSRLYLHQSDTPFTLALSWVTDQRINAIAAAAADYNSDGRLDVALSSEPRSDVIQTLPVGEHLLQNNGAGGFTLVATLANRATNLGSVAWGQLVGGSTPDLAVVRFGAPARIYRNELSGAVSVSVVGERAEPSLGALFFRQSAGSTALADPILASDRPLRADASGNANLTGYVNNGDAVAVLQPVGELRTFASSYAPIPIAADRPDRITATLTITQTGIIQFIDTIAITGTHTYVSDLTMTLISPAGTAVRLVDRACGDADGFALRVTDTAPGVSCPPTGGAVFRAVDPLDQLRGEPIAGVWQLVIEDDFAFDGGSLTAWSISALVNESPLYYTNFAPGDPPVFSVLSDSAPNALNVSAANPLLLFDLDVSLEWDARNDTGYLAQLRTDLRRVSELLYDWTNGQAALGRVRIFHNRERWNLADVRIYASNRLRPNSDRGGVVQQTTITTNGNGDEVVFYPGRVRIGATWNQYGASRGAIGEDWPRALAHELGHYLFFLSDNYIGFATVGGRKVLVGVEGCLGAMNNPYREEESEFHPFNLNWERFCANTLSQLETGRADWDTIVAFYPALAARRPDTLNQITGPNTLPANLTEVIDMPLDEPARTVRQSTFSLLLAFGGDEIRLQPDRSARGFLFADDDGNGVTDRLIDLGAPVRDQLEARGARPGDRLCLFEPAVRRLGCVEAIVNGQTTLTVAERPDWQPDIRIEPLDGQRIRVTVRAEGISAPLRARLFPLDGQPSASVTLPFSGGVAQADITAPAPFEQALLQIWVDEPAPRRETVTDVSLYYYPEDTPRTTASGSPVLSQRRPCNPRLQTCPNDAPASLDGQAMVYDLEGVFGPGDLISFQAATRAPAAPPPWTEQVGSGYWLSGTSATNLTGFSINLSYDEASLPPGTAGGLSIFTYNPTDQAWRELAVYRRDRERRELAGDSAGAGFYTLLTTLRPALGWNLLAYPWAGETVPAAFSRLNADARHYRIVYGYDETHNRWQRYDPTVSPAFEPLVNTLTSLAFGRGYWVFVTDAGPAGAASLAGAALQSALPQPPTTYYGYIAPLDNTTFSPGQTVEALINGTVCGSAQVQLIDGRPAYIIDVAAAQPGSEGCGIAGRTVTFRVNGRDVRGSAIWGDPGAHRLDLNPTIWLPLLQRPAVCLVAGCEASAP</sequence>
<dbReference type="EMBL" id="LWQS01000075">
    <property type="protein sequence ID" value="OAN43780.1"/>
    <property type="molecule type" value="Genomic_DNA"/>
</dbReference>